<dbReference type="EMBL" id="MLJW01005099">
    <property type="protein sequence ID" value="OIQ68799.1"/>
    <property type="molecule type" value="Genomic_DNA"/>
</dbReference>
<reference evidence="1" key="1">
    <citation type="submission" date="2016-10" db="EMBL/GenBank/DDBJ databases">
        <title>Sequence of Gallionella enrichment culture.</title>
        <authorList>
            <person name="Poehlein A."/>
            <person name="Muehling M."/>
            <person name="Daniel R."/>
        </authorList>
    </citation>
    <scope>NUCLEOTIDE SEQUENCE</scope>
</reference>
<dbReference type="AlphaFoldDB" id="A0A1J5PLX8"/>
<organism evidence="1">
    <name type="scientific">mine drainage metagenome</name>
    <dbReference type="NCBI Taxonomy" id="410659"/>
    <lineage>
        <taxon>unclassified sequences</taxon>
        <taxon>metagenomes</taxon>
        <taxon>ecological metagenomes</taxon>
    </lineage>
</organism>
<proteinExistence type="predicted"/>
<sequence>MKHVKVDTVPLPVLAGLTARGRPQRLQSVVIPDRTEQLRLRLHQQHRWRTTGVVGVTVTEQQRVKPHTQRVQQRHQHPVTGIAVAAKARTRVVQQCVLCGSHQHRAALSDVCRQQFKLARRGQR</sequence>
<accession>A0A1J5PLX8</accession>
<evidence type="ECO:0000313" key="1">
    <source>
        <dbReference type="EMBL" id="OIQ68799.1"/>
    </source>
</evidence>
<protein>
    <submittedName>
        <fullName evidence="1">Uncharacterized protein</fullName>
    </submittedName>
</protein>
<gene>
    <name evidence="1" type="ORF">GALL_496040</name>
</gene>
<name>A0A1J5PLX8_9ZZZZ</name>
<comment type="caution">
    <text evidence="1">The sequence shown here is derived from an EMBL/GenBank/DDBJ whole genome shotgun (WGS) entry which is preliminary data.</text>
</comment>